<keyword evidence="1" id="KW-0472">Membrane</keyword>
<name>A0A3N4G3J4_9LACT</name>
<organism evidence="2 3">
    <name type="scientific">Aerococcus agrisoli</name>
    <dbReference type="NCBI Taxonomy" id="2487350"/>
    <lineage>
        <taxon>Bacteria</taxon>
        <taxon>Bacillati</taxon>
        <taxon>Bacillota</taxon>
        <taxon>Bacilli</taxon>
        <taxon>Lactobacillales</taxon>
        <taxon>Aerococcaceae</taxon>
        <taxon>Aerococcus</taxon>
    </lineage>
</organism>
<dbReference type="Proteomes" id="UP000273977">
    <property type="component" value="Unassembled WGS sequence"/>
</dbReference>
<keyword evidence="1" id="KW-0812">Transmembrane</keyword>
<dbReference type="RefSeq" id="WP_123781337.1">
    <property type="nucleotide sequence ID" value="NZ_RKMG01000046.1"/>
</dbReference>
<proteinExistence type="predicted"/>
<reference evidence="2 3" key="1">
    <citation type="submission" date="2018-11" db="EMBL/GenBank/DDBJ databases">
        <title>Aerococcus sp. SJQ22, whole genome shotgun sequence.</title>
        <authorList>
            <person name="Sun L."/>
            <person name="Gao X."/>
            <person name="Chen W."/>
            <person name="Huang K."/>
        </authorList>
    </citation>
    <scope>NUCLEOTIDE SEQUENCE [LARGE SCALE GENOMIC DNA]</scope>
    <source>
        <strain evidence="2 3">SJQ22</strain>
    </source>
</reference>
<gene>
    <name evidence="2" type="ORF">EF384_09145</name>
</gene>
<keyword evidence="2" id="KW-0436">Ligase</keyword>
<dbReference type="OrthoDB" id="2135670at2"/>
<comment type="caution">
    <text evidence="2">The sequence shown here is derived from an EMBL/GenBank/DDBJ whole genome shotgun (WGS) entry which is preliminary data.</text>
</comment>
<accession>A0A3N4G3J4</accession>
<sequence length="92" mass="9969">MEESTKKGLIALGAIAAIAGIAAIALYQEDKNAAVSSLIDDANRQLRHTRRELARKADEVSFLPDRSFADKAKDYAAEAVDFAAGQVKRHVK</sequence>
<keyword evidence="1" id="KW-1133">Transmembrane helix</keyword>
<dbReference type="EMBL" id="RKMG01000046">
    <property type="protein sequence ID" value="RPA55917.1"/>
    <property type="molecule type" value="Genomic_DNA"/>
</dbReference>
<keyword evidence="2" id="KW-0030">Aminoacyl-tRNA synthetase</keyword>
<dbReference type="AlphaFoldDB" id="A0A3N4G3J4"/>
<protein>
    <submittedName>
        <fullName evidence="2">Arginyl-tRNA synthetase</fullName>
    </submittedName>
</protein>
<evidence type="ECO:0000313" key="3">
    <source>
        <dbReference type="Proteomes" id="UP000273977"/>
    </source>
</evidence>
<dbReference type="GO" id="GO:0004812">
    <property type="term" value="F:aminoacyl-tRNA ligase activity"/>
    <property type="evidence" value="ECO:0007669"/>
    <property type="project" value="UniProtKB-KW"/>
</dbReference>
<evidence type="ECO:0000256" key="1">
    <source>
        <dbReference type="SAM" id="Phobius"/>
    </source>
</evidence>
<keyword evidence="3" id="KW-1185">Reference proteome</keyword>
<feature type="transmembrane region" description="Helical" evidence="1">
    <location>
        <begin position="9"/>
        <end position="27"/>
    </location>
</feature>
<evidence type="ECO:0000313" key="2">
    <source>
        <dbReference type="EMBL" id="RPA55917.1"/>
    </source>
</evidence>